<dbReference type="InterPro" id="IPR011006">
    <property type="entry name" value="CheY-like_superfamily"/>
</dbReference>
<keyword evidence="4 10" id="KW-0597">Phosphoprotein</keyword>
<dbReference type="Gene3D" id="3.40.50.2300">
    <property type="match status" value="1"/>
</dbReference>
<dbReference type="InterPro" id="IPR018060">
    <property type="entry name" value="HTH_AraC"/>
</dbReference>
<evidence type="ECO:0000313" key="14">
    <source>
        <dbReference type="Proteomes" id="UP000028525"/>
    </source>
</evidence>
<evidence type="ECO:0000256" key="3">
    <source>
        <dbReference type="ARBA" id="ARBA00022490"/>
    </source>
</evidence>
<keyword evidence="3" id="KW-0963">Cytoplasm</keyword>
<dbReference type="InterPro" id="IPR001789">
    <property type="entry name" value="Sig_transdc_resp-reg_receiver"/>
</dbReference>
<proteinExistence type="predicted"/>
<dbReference type="GO" id="GO:0003700">
    <property type="term" value="F:DNA-binding transcription factor activity"/>
    <property type="evidence" value="ECO:0007669"/>
    <property type="project" value="InterPro"/>
</dbReference>
<dbReference type="GO" id="GO:0043565">
    <property type="term" value="F:sequence-specific DNA binding"/>
    <property type="evidence" value="ECO:0007669"/>
    <property type="project" value="InterPro"/>
</dbReference>
<evidence type="ECO:0000256" key="5">
    <source>
        <dbReference type="ARBA" id="ARBA00023012"/>
    </source>
</evidence>
<dbReference type="SUPFAM" id="SSF52172">
    <property type="entry name" value="CheY-like"/>
    <property type="match status" value="1"/>
</dbReference>
<dbReference type="Proteomes" id="UP000028525">
    <property type="component" value="Unassembled WGS sequence"/>
</dbReference>
<evidence type="ECO:0000256" key="4">
    <source>
        <dbReference type="ARBA" id="ARBA00022553"/>
    </source>
</evidence>
<comment type="caution">
    <text evidence="13">The sequence shown here is derived from an EMBL/GenBank/DDBJ whole genome shotgun (WGS) entry which is preliminary data.</text>
</comment>
<comment type="subcellular location">
    <subcellularLocation>
        <location evidence="1">Cytoplasm</location>
    </subcellularLocation>
</comment>
<dbReference type="InterPro" id="IPR009057">
    <property type="entry name" value="Homeodomain-like_sf"/>
</dbReference>
<dbReference type="Gene3D" id="1.10.10.60">
    <property type="entry name" value="Homeodomain-like"/>
    <property type="match status" value="2"/>
</dbReference>
<feature type="domain" description="HTH araC/xylS-type" evidence="11">
    <location>
        <begin position="159"/>
        <end position="257"/>
    </location>
</feature>
<dbReference type="Pfam" id="PF12833">
    <property type="entry name" value="HTH_18"/>
    <property type="match status" value="1"/>
</dbReference>
<evidence type="ECO:0000256" key="6">
    <source>
        <dbReference type="ARBA" id="ARBA00023015"/>
    </source>
</evidence>
<keyword evidence="7" id="KW-0238">DNA-binding</keyword>
<dbReference type="SUPFAM" id="SSF46689">
    <property type="entry name" value="Homeodomain-like"/>
    <property type="match status" value="2"/>
</dbReference>
<protein>
    <recommendedName>
        <fullName evidence="2">Stage 0 sporulation protein A homolog</fullName>
    </recommendedName>
</protein>
<dbReference type="RefSeq" id="WP_038277738.1">
    <property type="nucleotide sequence ID" value="NZ_JPME01000004.1"/>
</dbReference>
<dbReference type="PROSITE" id="PS50110">
    <property type="entry name" value="RESPONSE_REGULATORY"/>
    <property type="match status" value="1"/>
</dbReference>
<dbReference type="Pfam" id="PF00072">
    <property type="entry name" value="Response_reg"/>
    <property type="match status" value="1"/>
</dbReference>
<feature type="modified residue" description="4-aspartylphosphate" evidence="10">
    <location>
        <position position="55"/>
    </location>
</feature>
<keyword evidence="14" id="KW-1185">Reference proteome</keyword>
<dbReference type="PANTHER" id="PTHR42713">
    <property type="entry name" value="HISTIDINE KINASE-RELATED"/>
    <property type="match status" value="1"/>
</dbReference>
<dbReference type="SMART" id="SM00342">
    <property type="entry name" value="HTH_ARAC"/>
    <property type="match status" value="1"/>
</dbReference>
<dbReference type="InterPro" id="IPR051552">
    <property type="entry name" value="HptR"/>
</dbReference>
<dbReference type="GO" id="GO:0005737">
    <property type="term" value="C:cytoplasm"/>
    <property type="evidence" value="ECO:0007669"/>
    <property type="project" value="UniProtKB-SubCell"/>
</dbReference>
<feature type="domain" description="Response regulatory" evidence="12">
    <location>
        <begin position="3"/>
        <end position="119"/>
    </location>
</feature>
<evidence type="ECO:0000256" key="7">
    <source>
        <dbReference type="ARBA" id="ARBA00023125"/>
    </source>
</evidence>
<dbReference type="SMART" id="SM00448">
    <property type="entry name" value="REC"/>
    <property type="match status" value="1"/>
</dbReference>
<evidence type="ECO:0000256" key="2">
    <source>
        <dbReference type="ARBA" id="ARBA00018672"/>
    </source>
</evidence>
<dbReference type="GO" id="GO:0000160">
    <property type="term" value="P:phosphorelay signal transduction system"/>
    <property type="evidence" value="ECO:0007669"/>
    <property type="project" value="UniProtKB-KW"/>
</dbReference>
<evidence type="ECO:0000256" key="1">
    <source>
        <dbReference type="ARBA" id="ARBA00004496"/>
    </source>
</evidence>
<keyword evidence="6" id="KW-0805">Transcription regulation</keyword>
<organism evidence="13 14">
    <name type="scientific">Lacrimispora celerecrescens</name>
    <dbReference type="NCBI Taxonomy" id="29354"/>
    <lineage>
        <taxon>Bacteria</taxon>
        <taxon>Bacillati</taxon>
        <taxon>Bacillota</taxon>
        <taxon>Clostridia</taxon>
        <taxon>Lachnospirales</taxon>
        <taxon>Lachnospiraceae</taxon>
        <taxon>Lacrimispora</taxon>
    </lineage>
</organism>
<name>A0A084JR20_9FIRM</name>
<evidence type="ECO:0000259" key="12">
    <source>
        <dbReference type="PROSITE" id="PS50110"/>
    </source>
</evidence>
<accession>A0A084JR20</accession>
<dbReference type="OrthoDB" id="1769137at2"/>
<evidence type="ECO:0000256" key="10">
    <source>
        <dbReference type="PROSITE-ProRule" id="PRU00169"/>
    </source>
</evidence>
<evidence type="ECO:0000313" key="13">
    <source>
        <dbReference type="EMBL" id="KEZ91404.1"/>
    </source>
</evidence>
<dbReference type="AlphaFoldDB" id="A0A084JR20"/>
<dbReference type="PANTHER" id="PTHR42713:SF3">
    <property type="entry name" value="TRANSCRIPTIONAL REGULATORY PROTEIN HPTR"/>
    <property type="match status" value="1"/>
</dbReference>
<reference evidence="13 14" key="1">
    <citation type="submission" date="2014-07" db="EMBL/GenBank/DDBJ databases">
        <title>Draft genome of Clostridium celerecrescens 152B isolated from sediments associated with methane hydrate from Krishna Godavari basin.</title>
        <authorList>
            <person name="Honkalas V.S."/>
            <person name="Dabir A.P."/>
            <person name="Arora P."/>
            <person name="Dhakephalkar P.K."/>
        </authorList>
    </citation>
    <scope>NUCLEOTIDE SEQUENCE [LARGE SCALE GENOMIC DNA]</scope>
    <source>
        <strain evidence="13 14">152B</strain>
    </source>
</reference>
<dbReference type="EMBL" id="JPME01000004">
    <property type="protein sequence ID" value="KEZ91404.1"/>
    <property type="molecule type" value="Genomic_DNA"/>
</dbReference>
<dbReference type="CDD" id="cd17536">
    <property type="entry name" value="REC_YesN-like"/>
    <property type="match status" value="1"/>
</dbReference>
<comment type="function">
    <text evidence="9">May play the central regulatory role in sporulation. It may be an element of the effector pathway responsible for the activation of sporulation genes in response to nutritional stress. Spo0A may act in concert with spo0H (a sigma factor) to control the expression of some genes that are critical to the sporulation process.</text>
</comment>
<evidence type="ECO:0000259" key="11">
    <source>
        <dbReference type="PROSITE" id="PS01124"/>
    </source>
</evidence>
<keyword evidence="5" id="KW-0902">Two-component regulatory system</keyword>
<gene>
    <name evidence="13" type="ORF">IO98_03015</name>
</gene>
<dbReference type="STRING" id="29354.IO98_03015"/>
<keyword evidence="8" id="KW-0804">Transcription</keyword>
<evidence type="ECO:0000256" key="8">
    <source>
        <dbReference type="ARBA" id="ARBA00023163"/>
    </source>
</evidence>
<evidence type="ECO:0000256" key="9">
    <source>
        <dbReference type="ARBA" id="ARBA00024867"/>
    </source>
</evidence>
<dbReference type="PROSITE" id="PS01124">
    <property type="entry name" value="HTH_ARAC_FAMILY_2"/>
    <property type="match status" value="1"/>
</dbReference>
<sequence length="258" mass="29130">MLRVMIAEDEDIIRKGLIYTMDWMGMDCVVVAEAANGQEGLSKILENKPDVVLADICMPFMDGIEMIKEASKSVKFKSILLTSYAEFEYARRAISAGVSEYLLKPVDEEKLAVLMKRLGEEIANSRQVEYVMEQAESDAGIMNLEYYMQLDLSENKYVSKAIQEIKSGYGDKLSVESISDMLGVSASYLSRKFKEVTGQTFLDFLNKYRISQAIVLLNTGQYRIGEVSDATGFTDYKHFCAVFKKYTLKSPSKFMKGI</sequence>